<accession>A0A918H7C9</accession>
<dbReference type="Proteomes" id="UP000619486">
    <property type="component" value="Unassembled WGS sequence"/>
</dbReference>
<keyword evidence="3" id="KW-1185">Reference proteome</keyword>
<feature type="region of interest" description="Disordered" evidence="1">
    <location>
        <begin position="69"/>
        <end position="157"/>
    </location>
</feature>
<dbReference type="InterPro" id="IPR036388">
    <property type="entry name" value="WH-like_DNA-bd_sf"/>
</dbReference>
<reference evidence="2" key="2">
    <citation type="submission" date="2020-09" db="EMBL/GenBank/DDBJ databases">
        <authorList>
            <person name="Sun Q."/>
            <person name="Ohkuma M."/>
        </authorList>
    </citation>
    <scope>NUCLEOTIDE SEQUENCE</scope>
    <source>
        <strain evidence="2">JCM 3172</strain>
    </source>
</reference>
<dbReference type="EMBL" id="BMQQ01000016">
    <property type="protein sequence ID" value="GGT43563.1"/>
    <property type="molecule type" value="Genomic_DNA"/>
</dbReference>
<dbReference type="RefSeq" id="WP_189203070.1">
    <property type="nucleotide sequence ID" value="NZ_BMQQ01000016.1"/>
</dbReference>
<dbReference type="SUPFAM" id="SSF46785">
    <property type="entry name" value="Winged helix' DNA-binding domain"/>
    <property type="match status" value="1"/>
</dbReference>
<proteinExistence type="predicted"/>
<comment type="caution">
    <text evidence="2">The sequence shown here is derived from an EMBL/GenBank/DDBJ whole genome shotgun (WGS) entry which is preliminary data.</text>
</comment>
<dbReference type="InterPro" id="IPR036390">
    <property type="entry name" value="WH_DNA-bd_sf"/>
</dbReference>
<dbReference type="Gene3D" id="1.10.10.10">
    <property type="entry name" value="Winged helix-like DNA-binding domain superfamily/Winged helix DNA-binding domain"/>
    <property type="match status" value="1"/>
</dbReference>
<protein>
    <recommendedName>
        <fullName evidence="4">Helix-turn-helix domain-containing protein</fullName>
    </recommendedName>
</protein>
<reference evidence="2" key="1">
    <citation type="journal article" date="2014" name="Int. J. Syst. Evol. Microbiol.">
        <title>Complete genome sequence of Corynebacterium casei LMG S-19264T (=DSM 44701T), isolated from a smear-ripened cheese.</title>
        <authorList>
            <consortium name="US DOE Joint Genome Institute (JGI-PGF)"/>
            <person name="Walter F."/>
            <person name="Albersmeier A."/>
            <person name="Kalinowski J."/>
            <person name="Ruckert C."/>
        </authorList>
    </citation>
    <scope>NUCLEOTIDE SEQUENCE</scope>
    <source>
        <strain evidence="2">JCM 3172</strain>
    </source>
</reference>
<name>A0A918H7C9_9ACTN</name>
<evidence type="ECO:0008006" key="4">
    <source>
        <dbReference type="Google" id="ProtNLM"/>
    </source>
</evidence>
<evidence type="ECO:0000256" key="1">
    <source>
        <dbReference type="SAM" id="MobiDB-lite"/>
    </source>
</evidence>
<feature type="compositionally biased region" description="Polar residues" evidence="1">
    <location>
        <begin position="102"/>
        <end position="129"/>
    </location>
</feature>
<dbReference type="AlphaFoldDB" id="A0A918H7C9"/>
<evidence type="ECO:0000313" key="3">
    <source>
        <dbReference type="Proteomes" id="UP000619486"/>
    </source>
</evidence>
<feature type="compositionally biased region" description="Basic residues" evidence="1">
    <location>
        <begin position="74"/>
        <end position="85"/>
    </location>
</feature>
<evidence type="ECO:0000313" key="2">
    <source>
        <dbReference type="EMBL" id="GGT43563.1"/>
    </source>
</evidence>
<dbReference type="Pfam" id="PF13730">
    <property type="entry name" value="HTH_36"/>
    <property type="match status" value="1"/>
</dbReference>
<gene>
    <name evidence="2" type="ORF">GCM10014713_41600</name>
</gene>
<organism evidence="2 3">
    <name type="scientific">Streptomyces purpureus</name>
    <dbReference type="NCBI Taxonomy" id="1951"/>
    <lineage>
        <taxon>Bacteria</taxon>
        <taxon>Bacillati</taxon>
        <taxon>Actinomycetota</taxon>
        <taxon>Actinomycetes</taxon>
        <taxon>Kitasatosporales</taxon>
        <taxon>Streptomycetaceae</taxon>
        <taxon>Streptomyces</taxon>
    </lineage>
</organism>
<sequence>MSFKVTNWVWANSQSRNGARLVMLALADRADDNGCAWPSIEDLADRTRLSPRAVQKGIASLVELGELDVENGGGRHRSNRYRITPKPRTSDGVVGQEPRTNDGVSGQETLNFEAETPNSATETPNSTPGNPVHSAPEPSENHQQNHQGTTPSRTAEDTLVTEMLDKWWEQYGRTTAQAKSTIRRAIADALRNGLEPSVLWQALERLGELSKPVTGGTLQFALSELRKPTNVIALPNGHPLTGTDAKVAGWLAIANQLAQGDSA</sequence>
<feature type="compositionally biased region" description="Polar residues" evidence="1">
    <location>
        <begin position="141"/>
        <end position="153"/>
    </location>
</feature>